<dbReference type="Pfam" id="PF14659">
    <property type="entry name" value="Phage_int_SAM_3"/>
    <property type="match status" value="1"/>
</dbReference>
<evidence type="ECO:0000259" key="3">
    <source>
        <dbReference type="PROSITE" id="PS51900"/>
    </source>
</evidence>
<dbReference type="GO" id="GO:0003677">
    <property type="term" value="F:DNA binding"/>
    <property type="evidence" value="ECO:0007669"/>
    <property type="project" value="UniProtKB-UniRule"/>
</dbReference>
<dbReference type="EMBL" id="NMUQ01000001">
    <property type="protein sequence ID" value="OXM15783.1"/>
    <property type="molecule type" value="Genomic_DNA"/>
</dbReference>
<dbReference type="InterPro" id="IPR004107">
    <property type="entry name" value="Integrase_SAM-like_N"/>
</dbReference>
<protein>
    <recommendedName>
        <fullName evidence="3">Core-binding (CB) domain-containing protein</fullName>
    </recommendedName>
</protein>
<dbReference type="Gene3D" id="1.10.150.130">
    <property type="match status" value="1"/>
</dbReference>
<feature type="domain" description="Core-binding (CB)" evidence="3">
    <location>
        <begin position="38"/>
        <end position="135"/>
    </location>
</feature>
<dbReference type="PROSITE" id="PS51900">
    <property type="entry name" value="CB"/>
    <property type="match status" value="1"/>
</dbReference>
<evidence type="ECO:0000256" key="1">
    <source>
        <dbReference type="ARBA" id="ARBA00023125"/>
    </source>
</evidence>
<dbReference type="OrthoDB" id="9803188at2"/>
<evidence type="ECO:0000313" key="5">
    <source>
        <dbReference type="Proteomes" id="UP000215145"/>
    </source>
</evidence>
<comment type="caution">
    <text evidence="4">The sequence shown here is derived from an EMBL/GenBank/DDBJ whole genome shotgun (WGS) entry which is preliminary data.</text>
</comment>
<proteinExistence type="predicted"/>
<dbReference type="RefSeq" id="WP_089522875.1">
    <property type="nucleotide sequence ID" value="NZ_NMUQ01000001.1"/>
</dbReference>
<sequence length="135" mass="15710">MKINGSYKGQKCKEESTAAERELLNALDDGLNLEAGKMLFSQLLLDWLEDKRAKKLKRRTLENYERFIVKHIIPFLGHLRIKDITPRHIQDFYNHLHEVGVLGWENIGKCHIIKRAFVWGMIKKSPAAVVEKLNC</sequence>
<dbReference type="Proteomes" id="UP000215145">
    <property type="component" value="Unassembled WGS sequence"/>
</dbReference>
<dbReference type="SUPFAM" id="SSF56349">
    <property type="entry name" value="DNA breaking-rejoining enzymes"/>
    <property type="match status" value="1"/>
</dbReference>
<name>A0A229P0L3_9BACL</name>
<dbReference type="InterPro" id="IPR044068">
    <property type="entry name" value="CB"/>
</dbReference>
<dbReference type="InterPro" id="IPR011010">
    <property type="entry name" value="DNA_brk_join_enz"/>
</dbReference>
<gene>
    <name evidence="4" type="ORF">CGZ75_03430</name>
</gene>
<keyword evidence="5" id="KW-1185">Reference proteome</keyword>
<evidence type="ECO:0000256" key="2">
    <source>
        <dbReference type="PROSITE-ProRule" id="PRU01248"/>
    </source>
</evidence>
<accession>A0A229P0L3</accession>
<reference evidence="4 5" key="1">
    <citation type="submission" date="2017-07" db="EMBL/GenBank/DDBJ databases">
        <title>Paenibacillus herberti R33 genome sequencing and assembly.</title>
        <authorList>
            <person name="Su W."/>
        </authorList>
    </citation>
    <scope>NUCLEOTIDE SEQUENCE [LARGE SCALE GENOMIC DNA]</scope>
    <source>
        <strain evidence="4 5">R33</strain>
    </source>
</reference>
<dbReference type="InterPro" id="IPR010998">
    <property type="entry name" value="Integrase_recombinase_N"/>
</dbReference>
<dbReference type="GO" id="GO:0015074">
    <property type="term" value="P:DNA integration"/>
    <property type="evidence" value="ECO:0007669"/>
    <property type="project" value="InterPro"/>
</dbReference>
<keyword evidence="1 2" id="KW-0238">DNA-binding</keyword>
<organism evidence="4 5">
    <name type="scientific">Paenibacillus herberti</name>
    <dbReference type="NCBI Taxonomy" id="1619309"/>
    <lineage>
        <taxon>Bacteria</taxon>
        <taxon>Bacillati</taxon>
        <taxon>Bacillota</taxon>
        <taxon>Bacilli</taxon>
        <taxon>Bacillales</taxon>
        <taxon>Paenibacillaceae</taxon>
        <taxon>Paenibacillus</taxon>
    </lineage>
</organism>
<dbReference type="AlphaFoldDB" id="A0A229P0L3"/>
<evidence type="ECO:0000313" key="4">
    <source>
        <dbReference type="EMBL" id="OXM15783.1"/>
    </source>
</evidence>